<feature type="domain" description="Gnk2-homologous" evidence="14">
    <location>
        <begin position="26"/>
        <end position="127"/>
    </location>
</feature>
<keyword evidence="15" id="KW-1185">Reference proteome</keyword>
<dbReference type="PROSITE" id="PS00107">
    <property type="entry name" value="PROTEIN_KINASE_ATP"/>
    <property type="match status" value="1"/>
</dbReference>
<dbReference type="InterPro" id="IPR017441">
    <property type="entry name" value="Protein_kinase_ATP_BS"/>
</dbReference>
<dbReference type="PROSITE" id="PS51473">
    <property type="entry name" value="GNK2"/>
    <property type="match status" value="2"/>
</dbReference>
<dbReference type="Proteomes" id="UP001652623">
    <property type="component" value="Chromosome 4"/>
</dbReference>
<dbReference type="InterPro" id="IPR008271">
    <property type="entry name" value="Ser/Thr_kinase_AS"/>
</dbReference>
<evidence type="ECO:0000256" key="2">
    <source>
        <dbReference type="ARBA" id="ARBA00022679"/>
    </source>
</evidence>
<evidence type="ECO:0000313" key="15">
    <source>
        <dbReference type="Proteomes" id="UP001652623"/>
    </source>
</evidence>
<dbReference type="CDD" id="cd23509">
    <property type="entry name" value="Gnk2-like"/>
    <property type="match status" value="2"/>
</dbReference>
<dbReference type="GO" id="GO:0004674">
    <property type="term" value="F:protein serine/threonine kinase activity"/>
    <property type="evidence" value="ECO:0007669"/>
    <property type="project" value="UniProtKB-KW"/>
</dbReference>
<evidence type="ECO:0000256" key="3">
    <source>
        <dbReference type="ARBA" id="ARBA00022729"/>
    </source>
</evidence>
<dbReference type="PROSITE" id="PS00108">
    <property type="entry name" value="PROTEIN_KINASE_ST"/>
    <property type="match status" value="1"/>
</dbReference>
<dbReference type="InterPro" id="IPR038408">
    <property type="entry name" value="GNK2_sf"/>
</dbReference>
<evidence type="ECO:0000256" key="4">
    <source>
        <dbReference type="ARBA" id="ARBA00022737"/>
    </source>
</evidence>
<feature type="domain" description="Protein kinase" evidence="13">
    <location>
        <begin position="322"/>
        <end position="592"/>
    </location>
</feature>
<evidence type="ECO:0000256" key="7">
    <source>
        <dbReference type="ARBA" id="ARBA00022840"/>
    </source>
</evidence>
<keyword evidence="4" id="KW-0677">Repeat</keyword>
<evidence type="ECO:0000256" key="5">
    <source>
        <dbReference type="ARBA" id="ARBA00022741"/>
    </source>
</evidence>
<dbReference type="Pfam" id="PF01657">
    <property type="entry name" value="Stress-antifung"/>
    <property type="match status" value="2"/>
</dbReference>
<dbReference type="KEGG" id="zju:107431371"/>
<evidence type="ECO:0000313" key="16">
    <source>
        <dbReference type="RefSeq" id="XP_024934600.2"/>
    </source>
</evidence>
<gene>
    <name evidence="16" type="primary">LOC107431371</name>
</gene>
<protein>
    <submittedName>
        <fullName evidence="16">Cysteine-rich receptor-like protein kinase 46</fullName>
    </submittedName>
</protein>
<feature type="chain" id="PRO_5046023756" evidence="12">
    <location>
        <begin position="23"/>
        <end position="644"/>
    </location>
</feature>
<accession>A0A6P6GLC4</accession>
<keyword evidence="7 10" id="KW-0067">ATP-binding</keyword>
<dbReference type="InterPro" id="IPR052059">
    <property type="entry name" value="CR_Ser/Thr_kinase"/>
</dbReference>
<dbReference type="Gene3D" id="3.30.200.20">
    <property type="entry name" value="Phosphorylase Kinase, domain 1"/>
    <property type="match status" value="1"/>
</dbReference>
<dbReference type="InterPro" id="IPR000719">
    <property type="entry name" value="Prot_kinase_dom"/>
</dbReference>
<feature type="signal peptide" evidence="12">
    <location>
        <begin position="1"/>
        <end position="22"/>
    </location>
</feature>
<evidence type="ECO:0000256" key="8">
    <source>
        <dbReference type="ARBA" id="ARBA00023170"/>
    </source>
</evidence>
<dbReference type="Gene3D" id="3.30.430.20">
    <property type="entry name" value="Gnk2 domain, C-X8-C-X2-C motif"/>
    <property type="match status" value="2"/>
</dbReference>
<evidence type="ECO:0000256" key="9">
    <source>
        <dbReference type="ARBA" id="ARBA00023180"/>
    </source>
</evidence>
<evidence type="ECO:0000256" key="6">
    <source>
        <dbReference type="ARBA" id="ARBA00022777"/>
    </source>
</evidence>
<keyword evidence="11" id="KW-0812">Transmembrane</keyword>
<dbReference type="InParanoid" id="A0A6P6GLC4"/>
<evidence type="ECO:0000259" key="14">
    <source>
        <dbReference type="PROSITE" id="PS51473"/>
    </source>
</evidence>
<keyword evidence="2" id="KW-0808">Transferase</keyword>
<evidence type="ECO:0000259" key="13">
    <source>
        <dbReference type="PROSITE" id="PS50011"/>
    </source>
</evidence>
<dbReference type="GeneID" id="107431371"/>
<dbReference type="RefSeq" id="XP_024934600.2">
    <property type="nucleotide sequence ID" value="XM_025078832.3"/>
</dbReference>
<dbReference type="SMART" id="SM00220">
    <property type="entry name" value="S_TKc"/>
    <property type="match status" value="1"/>
</dbReference>
<organism evidence="15 16">
    <name type="scientific">Ziziphus jujuba</name>
    <name type="common">Chinese jujube</name>
    <name type="synonym">Ziziphus sativa</name>
    <dbReference type="NCBI Taxonomy" id="326968"/>
    <lineage>
        <taxon>Eukaryota</taxon>
        <taxon>Viridiplantae</taxon>
        <taxon>Streptophyta</taxon>
        <taxon>Embryophyta</taxon>
        <taxon>Tracheophyta</taxon>
        <taxon>Spermatophyta</taxon>
        <taxon>Magnoliopsida</taxon>
        <taxon>eudicotyledons</taxon>
        <taxon>Gunneridae</taxon>
        <taxon>Pentapetalae</taxon>
        <taxon>rosids</taxon>
        <taxon>fabids</taxon>
        <taxon>Rosales</taxon>
        <taxon>Rhamnaceae</taxon>
        <taxon>Paliureae</taxon>
        <taxon>Ziziphus</taxon>
    </lineage>
</organism>
<feature type="domain" description="Gnk2-homologous" evidence="14">
    <location>
        <begin position="132"/>
        <end position="235"/>
    </location>
</feature>
<keyword evidence="6" id="KW-0418">Kinase</keyword>
<sequence length="644" mass="72570">MAASVLFIFFIVILCLVDSSRAEPRTELMARSCRQTHVLNPTNYEDNYYRMVADMEEDMARNLFAFREKGERPDRLYVFSQCMGDLSSDDCRQCFNAITDVLPGCFPATGGRVFFDGCFIRAENYSFFRDAIEPDDLRRCSASVDDRPLFGATARKVVNDLARMAPENNGFAVAYQRSPPDFFVFAMANCWKTIGPDLCSACLANAAQGCSSCLPSTEARVFNSGCVLRYSDYDFGNKPDYDHKSSLSRESILRYTSYVVGGLAVSALMIIIGFYVGKTAYRRINRQSQSNIGTEIDLSVLKRSISFLQFSYSTLEKATNSFNEAFKLGQGGYGEVFKGTLADGREIAIKRLFASGKGRAAEVCNEMDIISKAQHRNLVRFLGCCFTETDSFIVYEYLVNRSLDIILFDPEKKKELDWKKRLGIIKGTAVGLKYLHKDSQMRIVHRDIKASNILLDMKYRPKIADFGLARFYSCDKSLVSTAIAGTLGYMAPEYLAYGRLTDKVDVYSFGVVMLEIVSGMRNNKFKSPGSSFETLVNHAWNHFQTNSVSEIVDKSIEIEDIEEAIRIVQIGLLCTQVSPSKRPDMTVVNQMLNDKNIELPAPLRPPFADEHMELYSLLGSGRRQFSSTFDTCKSHHEIFEHDPV</sequence>
<evidence type="ECO:0000256" key="12">
    <source>
        <dbReference type="SAM" id="SignalP"/>
    </source>
</evidence>
<dbReference type="InterPro" id="IPR011009">
    <property type="entry name" value="Kinase-like_dom_sf"/>
</dbReference>
<keyword evidence="9" id="KW-0325">Glycoprotein</keyword>
<keyword evidence="8" id="KW-0675">Receptor</keyword>
<keyword evidence="11" id="KW-0472">Membrane</keyword>
<dbReference type="InterPro" id="IPR001245">
    <property type="entry name" value="Ser-Thr/Tyr_kinase_cat_dom"/>
</dbReference>
<dbReference type="SUPFAM" id="SSF56112">
    <property type="entry name" value="Protein kinase-like (PK-like)"/>
    <property type="match status" value="1"/>
</dbReference>
<keyword evidence="1" id="KW-0723">Serine/threonine-protein kinase</keyword>
<keyword evidence="5 10" id="KW-0547">Nucleotide-binding</keyword>
<dbReference type="GO" id="GO:0005524">
    <property type="term" value="F:ATP binding"/>
    <property type="evidence" value="ECO:0007669"/>
    <property type="project" value="UniProtKB-UniRule"/>
</dbReference>
<name>A0A6P6GLC4_ZIZJJ</name>
<feature type="transmembrane region" description="Helical" evidence="11">
    <location>
        <begin position="255"/>
        <end position="276"/>
    </location>
</feature>
<proteinExistence type="predicted"/>
<feature type="binding site" evidence="10">
    <location>
        <position position="350"/>
    </location>
    <ligand>
        <name>ATP</name>
        <dbReference type="ChEBI" id="CHEBI:30616"/>
    </ligand>
</feature>
<reference evidence="16" key="1">
    <citation type="submission" date="2025-08" db="UniProtKB">
        <authorList>
            <consortium name="RefSeq"/>
        </authorList>
    </citation>
    <scope>IDENTIFICATION</scope>
    <source>
        <tissue evidence="16">Seedling</tissue>
    </source>
</reference>
<evidence type="ECO:0000256" key="10">
    <source>
        <dbReference type="PROSITE-ProRule" id="PRU10141"/>
    </source>
</evidence>
<evidence type="ECO:0000256" key="11">
    <source>
        <dbReference type="SAM" id="Phobius"/>
    </source>
</evidence>
<keyword evidence="11" id="KW-1133">Transmembrane helix</keyword>
<evidence type="ECO:0000256" key="1">
    <source>
        <dbReference type="ARBA" id="ARBA00022527"/>
    </source>
</evidence>
<dbReference type="AlphaFoldDB" id="A0A6P6GLC4"/>
<keyword evidence="3 12" id="KW-0732">Signal</keyword>
<dbReference type="Gene3D" id="1.10.510.10">
    <property type="entry name" value="Transferase(Phosphotransferase) domain 1"/>
    <property type="match status" value="1"/>
</dbReference>
<dbReference type="PROSITE" id="PS50011">
    <property type="entry name" value="PROTEIN_KINASE_DOM"/>
    <property type="match status" value="1"/>
</dbReference>
<dbReference type="InterPro" id="IPR002902">
    <property type="entry name" value="GNK2"/>
</dbReference>
<dbReference type="Pfam" id="PF07714">
    <property type="entry name" value="PK_Tyr_Ser-Thr"/>
    <property type="match status" value="1"/>
</dbReference>
<dbReference type="PANTHER" id="PTHR47973">
    <property type="entry name" value="CYSTEINE-RICH RECEPTOR-LIKE PROTEIN KINASE 3"/>
    <property type="match status" value="1"/>
</dbReference>